<dbReference type="InterPro" id="IPR036188">
    <property type="entry name" value="FAD/NAD-bd_sf"/>
</dbReference>
<dbReference type="OrthoDB" id="9769600at2"/>
<dbReference type="EMBL" id="CP028811">
    <property type="protein sequence ID" value="AWA31533.1"/>
    <property type="molecule type" value="Genomic_DNA"/>
</dbReference>
<feature type="domain" description="Amine oxidase" evidence="1">
    <location>
        <begin position="14"/>
        <end position="435"/>
    </location>
</feature>
<name>A0A2S0RII3_9FLAO</name>
<dbReference type="Pfam" id="PF01593">
    <property type="entry name" value="Amino_oxidase"/>
    <property type="match status" value="1"/>
</dbReference>
<dbReference type="Proteomes" id="UP000244193">
    <property type="component" value="Chromosome"/>
</dbReference>
<dbReference type="NCBIfam" id="NF005546">
    <property type="entry name" value="PRK07208.1-2"/>
    <property type="match status" value="1"/>
</dbReference>
<dbReference type="InterPro" id="IPR002937">
    <property type="entry name" value="Amino_oxidase"/>
</dbReference>
<dbReference type="NCBIfam" id="NF005548">
    <property type="entry name" value="PRK07208.1-4"/>
    <property type="match status" value="1"/>
</dbReference>
<dbReference type="GO" id="GO:0016491">
    <property type="term" value="F:oxidoreductase activity"/>
    <property type="evidence" value="ECO:0007669"/>
    <property type="project" value="InterPro"/>
</dbReference>
<evidence type="ECO:0000313" key="2">
    <source>
        <dbReference type="EMBL" id="AWA31533.1"/>
    </source>
</evidence>
<evidence type="ECO:0000259" key="1">
    <source>
        <dbReference type="Pfam" id="PF01593"/>
    </source>
</evidence>
<evidence type="ECO:0000313" key="3">
    <source>
        <dbReference type="Proteomes" id="UP000244193"/>
    </source>
</evidence>
<dbReference type="PANTHER" id="PTHR21197:SF0">
    <property type="entry name" value="UDP-GALACTOPYRANOSE MUTASE"/>
    <property type="match status" value="1"/>
</dbReference>
<gene>
    <name evidence="2" type="ORF">HYN48_14610</name>
</gene>
<dbReference type="RefSeq" id="WP_108373675.1">
    <property type="nucleotide sequence ID" value="NZ_CP028811.1"/>
</dbReference>
<organism evidence="2 3">
    <name type="scientific">Flavobacterium magnum</name>
    <dbReference type="NCBI Taxonomy" id="2162713"/>
    <lineage>
        <taxon>Bacteria</taxon>
        <taxon>Pseudomonadati</taxon>
        <taxon>Bacteroidota</taxon>
        <taxon>Flavobacteriia</taxon>
        <taxon>Flavobacteriales</taxon>
        <taxon>Flavobacteriaceae</taxon>
        <taxon>Flavobacterium</taxon>
    </lineage>
</organism>
<sequence>MKSKKAIIIGGGPAGLTAAYEFLKQTDIQPVVIEMSDYWGGISRTVDYKGNKIDIGGHRFFSKSDVVMNWWNDILPIQSDSEEIRISYQNKSAVIKNIPHAADHDKVMLVRRRKSRIFFNKQFFDYPISLTPETVRKIGLFNTFLIGMSYIKASLFPIKEVQTLDQFFINRFGKRLYRLFFRDYTEKVWGIPCSEISAEWGAQRIKGLSVTTTLIHYFKRLFGKKNNSIGQKDTETSLIEYFLYPKYGPGQMWEEVADRISAGGGILKLNTKVTAIHFAEGKISGVTVTDALGVSEEVHGDYFLSTMPVSELISALQTDIPANVSEVAQGLKYRDFITVGLLLKKMNHTPDDNWIYIQEPYVKVGRIQVFNNWSPFLVKDAGTFWVGLEYFCNEGDNIWDQSPEAMGEMAMREMQQLGFIDAAADVLDFTVIKMPKTYPAYFGTYARFDEIREFTDAIENLYLVGRNGMHKYNNQDHSMLTAIQAVENIKNGSVSKENIWSINTEQEYHEEK</sequence>
<dbReference type="PANTHER" id="PTHR21197">
    <property type="entry name" value="UDP-GALACTOPYRANOSE MUTASE"/>
    <property type="match status" value="1"/>
</dbReference>
<dbReference type="Gene3D" id="3.50.50.60">
    <property type="entry name" value="FAD/NAD(P)-binding domain"/>
    <property type="match status" value="1"/>
</dbReference>
<protein>
    <recommendedName>
        <fullName evidence="1">Amine oxidase domain-containing protein</fullName>
    </recommendedName>
</protein>
<proteinExistence type="predicted"/>
<dbReference type="GO" id="GO:0008767">
    <property type="term" value="F:UDP-galactopyranose mutase activity"/>
    <property type="evidence" value="ECO:0007669"/>
    <property type="project" value="TreeGrafter"/>
</dbReference>
<dbReference type="AlphaFoldDB" id="A0A2S0RII3"/>
<keyword evidence="3" id="KW-1185">Reference proteome</keyword>
<dbReference type="SUPFAM" id="SSF51971">
    <property type="entry name" value="Nucleotide-binding domain"/>
    <property type="match status" value="1"/>
</dbReference>
<dbReference type="GO" id="GO:0005829">
    <property type="term" value="C:cytosol"/>
    <property type="evidence" value="ECO:0007669"/>
    <property type="project" value="TreeGrafter"/>
</dbReference>
<accession>A0A2S0RII3</accession>
<reference evidence="2 3" key="1">
    <citation type="submission" date="2018-04" db="EMBL/GenBank/DDBJ databases">
        <title>Genome sequencing of Flavobacterium sp. HYN0048.</title>
        <authorList>
            <person name="Yi H."/>
            <person name="Baek C."/>
        </authorList>
    </citation>
    <scope>NUCLEOTIDE SEQUENCE [LARGE SCALE GENOMIC DNA]</scope>
    <source>
        <strain evidence="2 3">HYN0048</strain>
    </source>
</reference>
<dbReference type="GO" id="GO:0050660">
    <property type="term" value="F:flavin adenine dinucleotide binding"/>
    <property type="evidence" value="ECO:0007669"/>
    <property type="project" value="TreeGrafter"/>
</dbReference>
<dbReference type="KEGG" id="fmg:HYN48_14610"/>